<proteinExistence type="predicted"/>
<feature type="chain" id="PRO_5028808259" evidence="2">
    <location>
        <begin position="23"/>
        <end position="485"/>
    </location>
</feature>
<sequence length="485" mass="54262">MLLKKNLVSVLIILLLLVACQAEELSDKSIEENTDHNSEEEKVSPTDTSSEKDDSNIADEEEMENFSEEDSDPLKNLIKRAPEEPATLDEIIAYPVGPLAGNGRITGEAPLMPVHEMADYVMEQLPALSEEASEEELDQWFKAYRSLFAEDYPDPNQILTEIQVDQSDLPQIGDQSISFKDQFNVLVILDVSKSMINEIDGEPMIDIAKSSIHDFVTQLPEEANVGLRVYGHEGENTAEMKAQSCQASELVYSLQPLDQSAFGNVLDSFQPAGWTPIALSLEQAKQDFKGFSSETNNNLVYVVSDGVETCDGDPVQVAKELVDSNIEPIINVIGLNVDAEGEQELQTLAEAGEGSYTAVGNEDELKRVFEEAKELLLQWKKWKSSAEVGAYQDRGDVRGKVLELRSEWRYLASDEKNIMERVLMQLEDDYLGGNYSYLFGNINALSSVIGDYGDEAQRYLEEKLENNYEEAIDEIYEQYNDNVVN</sequence>
<keyword evidence="2" id="KW-0732">Signal</keyword>
<protein>
    <submittedName>
        <fullName evidence="4">VWA domain-containing protein</fullName>
    </submittedName>
</protein>
<keyword evidence="5" id="KW-1185">Reference proteome</keyword>
<feature type="compositionally biased region" description="Basic and acidic residues" evidence="1">
    <location>
        <begin position="29"/>
        <end position="55"/>
    </location>
</feature>
<dbReference type="InterPro" id="IPR036465">
    <property type="entry name" value="vWFA_dom_sf"/>
</dbReference>
<dbReference type="SMART" id="SM00327">
    <property type="entry name" value="VWA"/>
    <property type="match status" value="1"/>
</dbReference>
<reference evidence="4 5" key="1">
    <citation type="submission" date="2019-10" db="EMBL/GenBank/DDBJ databases">
        <title>Gracilibacillus sp. nov. isolated from rice seeds.</title>
        <authorList>
            <person name="He S."/>
        </authorList>
    </citation>
    <scope>NUCLEOTIDE SEQUENCE [LARGE SCALE GENOMIC DNA]</scope>
    <source>
        <strain evidence="4 5">TD8</strain>
    </source>
</reference>
<feature type="signal peptide" evidence="2">
    <location>
        <begin position="1"/>
        <end position="22"/>
    </location>
</feature>
<dbReference type="OrthoDB" id="9783818at2"/>
<name>A0A7C8GVB3_9BACI</name>
<evidence type="ECO:0000313" key="4">
    <source>
        <dbReference type="EMBL" id="KAB8138988.1"/>
    </source>
</evidence>
<gene>
    <name evidence="4" type="ORF">F9U64_02485</name>
</gene>
<dbReference type="Pfam" id="PF00092">
    <property type="entry name" value="VWA"/>
    <property type="match status" value="1"/>
</dbReference>
<dbReference type="AlphaFoldDB" id="A0A7C8GVB3"/>
<feature type="compositionally biased region" description="Acidic residues" evidence="1">
    <location>
        <begin position="56"/>
        <end position="71"/>
    </location>
</feature>
<evidence type="ECO:0000313" key="5">
    <source>
        <dbReference type="Proteomes" id="UP000480246"/>
    </source>
</evidence>
<comment type="caution">
    <text evidence="4">The sequence shown here is derived from an EMBL/GenBank/DDBJ whole genome shotgun (WGS) entry which is preliminary data.</text>
</comment>
<feature type="domain" description="VWFA" evidence="3">
    <location>
        <begin position="184"/>
        <end position="372"/>
    </location>
</feature>
<organism evidence="4 5">
    <name type="scientific">Gracilibacillus oryzae</name>
    <dbReference type="NCBI Taxonomy" id="1672701"/>
    <lineage>
        <taxon>Bacteria</taxon>
        <taxon>Bacillati</taxon>
        <taxon>Bacillota</taxon>
        <taxon>Bacilli</taxon>
        <taxon>Bacillales</taxon>
        <taxon>Bacillaceae</taxon>
        <taxon>Gracilibacillus</taxon>
    </lineage>
</organism>
<dbReference type="Gene3D" id="3.40.50.410">
    <property type="entry name" value="von Willebrand factor, type A domain"/>
    <property type="match status" value="1"/>
</dbReference>
<accession>A0A7C8GVB3</accession>
<dbReference type="Proteomes" id="UP000480246">
    <property type="component" value="Unassembled WGS sequence"/>
</dbReference>
<evidence type="ECO:0000256" key="1">
    <source>
        <dbReference type="SAM" id="MobiDB-lite"/>
    </source>
</evidence>
<dbReference type="PROSITE" id="PS50234">
    <property type="entry name" value="VWFA"/>
    <property type="match status" value="1"/>
</dbReference>
<evidence type="ECO:0000259" key="3">
    <source>
        <dbReference type="PROSITE" id="PS50234"/>
    </source>
</evidence>
<dbReference type="InterPro" id="IPR002035">
    <property type="entry name" value="VWF_A"/>
</dbReference>
<dbReference type="RefSeq" id="WP_153401300.1">
    <property type="nucleotide sequence ID" value="NZ_ML762424.1"/>
</dbReference>
<feature type="region of interest" description="Disordered" evidence="1">
    <location>
        <begin position="29"/>
        <end position="75"/>
    </location>
</feature>
<dbReference type="PROSITE" id="PS51257">
    <property type="entry name" value="PROKAR_LIPOPROTEIN"/>
    <property type="match status" value="1"/>
</dbReference>
<evidence type="ECO:0000256" key="2">
    <source>
        <dbReference type="SAM" id="SignalP"/>
    </source>
</evidence>
<dbReference type="SUPFAM" id="SSF53300">
    <property type="entry name" value="vWA-like"/>
    <property type="match status" value="1"/>
</dbReference>
<dbReference type="EMBL" id="WEID01000009">
    <property type="protein sequence ID" value="KAB8138988.1"/>
    <property type="molecule type" value="Genomic_DNA"/>
</dbReference>